<evidence type="ECO:0000313" key="1">
    <source>
        <dbReference type="EMBL" id="RZS64718.1"/>
    </source>
</evidence>
<gene>
    <name evidence="1" type="ORF">EV187_3105</name>
</gene>
<dbReference type="RefSeq" id="WP_130353918.1">
    <property type="nucleotide sequence ID" value="NZ_SGWY01000003.1"/>
</dbReference>
<accession>A0A4Q7MCS4</accession>
<keyword evidence="2" id="KW-1185">Reference proteome</keyword>
<reference evidence="1 2" key="1">
    <citation type="submission" date="2019-02" db="EMBL/GenBank/DDBJ databases">
        <title>Genomic Encyclopedia of Type Strains, Phase IV (KMG-IV): sequencing the most valuable type-strain genomes for metagenomic binning, comparative biology and taxonomic classification.</title>
        <authorList>
            <person name="Goeker M."/>
        </authorList>
    </citation>
    <scope>NUCLEOTIDE SEQUENCE [LARGE SCALE GENOMIC DNA]</scope>
    <source>
        <strain evidence="1 2">DSM 43045</strain>
    </source>
</reference>
<dbReference type="EMBL" id="SGWY01000003">
    <property type="protein sequence ID" value="RZS64718.1"/>
    <property type="molecule type" value="Genomic_DNA"/>
</dbReference>
<comment type="caution">
    <text evidence="1">The sequence shown here is derived from an EMBL/GenBank/DDBJ whole genome shotgun (WGS) entry which is preliminary data.</text>
</comment>
<dbReference type="Proteomes" id="UP000293289">
    <property type="component" value="Unassembled WGS sequence"/>
</dbReference>
<sequence length="128" mass="14365">MSAPFIFIATHTVKPGQFEAFEKYFIDFSDTVVEPNEPRLLSFQGYADPASNEVTVVQIHPDAESMVHHLSVITEHVAVAYADYLERESRWQIYGTPRAGVLEKIQALGGDSTTPQSREAFAGFTRWT</sequence>
<name>A0A4Q7MCS4_9MICO</name>
<organism evidence="1 2">
    <name type="scientific">Agromyces ramosus</name>
    <dbReference type="NCBI Taxonomy" id="33879"/>
    <lineage>
        <taxon>Bacteria</taxon>
        <taxon>Bacillati</taxon>
        <taxon>Actinomycetota</taxon>
        <taxon>Actinomycetes</taxon>
        <taxon>Micrococcales</taxon>
        <taxon>Microbacteriaceae</taxon>
        <taxon>Agromyces</taxon>
    </lineage>
</organism>
<dbReference type="SUPFAM" id="SSF54909">
    <property type="entry name" value="Dimeric alpha+beta barrel"/>
    <property type="match status" value="1"/>
</dbReference>
<proteinExistence type="predicted"/>
<dbReference type="Gene3D" id="3.30.70.100">
    <property type="match status" value="1"/>
</dbReference>
<dbReference type="InterPro" id="IPR011008">
    <property type="entry name" value="Dimeric_a/b-barrel"/>
</dbReference>
<protein>
    <recommendedName>
        <fullName evidence="3">Quinol monooxygenase YgiN</fullName>
    </recommendedName>
</protein>
<dbReference type="OrthoDB" id="3697691at2"/>
<evidence type="ECO:0008006" key="3">
    <source>
        <dbReference type="Google" id="ProtNLM"/>
    </source>
</evidence>
<dbReference type="AlphaFoldDB" id="A0A4Q7MCS4"/>
<evidence type="ECO:0000313" key="2">
    <source>
        <dbReference type="Proteomes" id="UP000293289"/>
    </source>
</evidence>